<evidence type="ECO:0000313" key="3">
    <source>
        <dbReference type="EMBL" id="ANP57150.1"/>
    </source>
</evidence>
<dbReference type="InterPro" id="IPR001460">
    <property type="entry name" value="PCN-bd_Tpept"/>
</dbReference>
<dbReference type="Proteomes" id="UP000092659">
    <property type="component" value="Chromosome"/>
</dbReference>
<keyword evidence="6" id="KW-1185">Reference proteome</keyword>
<dbReference type="GO" id="GO:0071972">
    <property type="term" value="F:peptidoglycan L,D-transpeptidase activity"/>
    <property type="evidence" value="ECO:0007669"/>
    <property type="project" value="TreeGrafter"/>
</dbReference>
<dbReference type="PANTHER" id="PTHR30627:SF24">
    <property type="entry name" value="PENICILLIN-BINDING PROTEIN 4B"/>
    <property type="match status" value="1"/>
</dbReference>
<dbReference type="GO" id="GO:0046677">
    <property type="term" value="P:response to antibiotic"/>
    <property type="evidence" value="ECO:0007669"/>
    <property type="project" value="InterPro"/>
</dbReference>
<dbReference type="STRING" id="68214.AVL59_43595"/>
<sequence length="544" mass="55984">MRTGAKAAVIGGVCAVVLGGAGYGAYNIVSALNGDGGTAAPVAVKTGPPSGDEVKATTGRFFAAWARGDASTAASYTDFPQAAQELLTAYAGDAHITKVHITPGAATGTTVPFTVEATVSYDHRTRPLTYRSRVTVVRGRTSHRALVDWQPSVVHPRLRKGDTLATGRSAAPEIEAVDRDGRVLSKEKYPSLGPILDELRKRYGDKTGGRPSVELVIHHAEGADGGQAADTTLLTLAKGKPGRLPTTLSASAQAAAEAAVRKYADSSVVAVRPGTGEILAVANHRDDGFDAALLGERPPGSTMKIISAATLIDKGLTTAGGKAPCPPSAVWQSQTFHNLANLAPDENATLSDSFARSCNTAFVKFADAVKVDSLTEEAQDRFGLGRNNWQIGVPSFDGRVPASGGPDTAANLIGQGQVQMSPLNMASVTATAMTGTFRQPVIVPLGLDHRDPAHARGLSSSTVAQLRSMMNRTARSGTAAQVMAGLGGDIGAKTGSAEADGQAKSDSWFAGYRNDVAAAAMVQDGGHGVDAAGPIVATVLRSAD</sequence>
<dbReference type="Pfam" id="PF05223">
    <property type="entry name" value="MecA_N"/>
    <property type="match status" value="1"/>
</dbReference>
<evidence type="ECO:0000259" key="2">
    <source>
        <dbReference type="Pfam" id="PF05223"/>
    </source>
</evidence>
<dbReference type="AlphaFoldDB" id="A0A1B1BEA1"/>
<dbReference type="Pfam" id="PF00905">
    <property type="entry name" value="Transpeptidase"/>
    <property type="match status" value="1"/>
</dbReference>
<dbReference type="EMBL" id="CP016279">
    <property type="protein sequence ID" value="ANP57150.1"/>
    <property type="molecule type" value="Genomic_DNA"/>
</dbReference>
<proteinExistence type="predicted"/>
<evidence type="ECO:0000259" key="1">
    <source>
        <dbReference type="Pfam" id="PF00905"/>
    </source>
</evidence>
<evidence type="ECO:0000313" key="5">
    <source>
        <dbReference type="Proteomes" id="UP000092659"/>
    </source>
</evidence>
<dbReference type="RefSeq" id="WP_067318464.1">
    <property type="nucleotide sequence ID" value="NZ_CP016279.1"/>
</dbReference>
<dbReference type="GO" id="GO:0071555">
    <property type="term" value="P:cell wall organization"/>
    <property type="evidence" value="ECO:0007669"/>
    <property type="project" value="TreeGrafter"/>
</dbReference>
<reference evidence="3 5" key="1">
    <citation type="submission" date="2016-06" db="EMBL/GenBank/DDBJ databases">
        <title>Complete genome sequence of Streptomyces griseochromogenes ATCC 14511, the Blasticidin S producer.</title>
        <authorList>
            <person name="Wu L."/>
        </authorList>
    </citation>
    <scope>NUCLEOTIDE SEQUENCE [LARGE SCALE GENOMIC DNA]</scope>
    <source>
        <strain evidence="3 5">ATCC 14511</strain>
    </source>
</reference>
<name>A0A1B1BEA1_9ACTN</name>
<evidence type="ECO:0000313" key="6">
    <source>
        <dbReference type="Proteomes" id="UP001519309"/>
    </source>
</evidence>
<protein>
    <submittedName>
        <fullName evidence="3">Penicillin-binding protein</fullName>
    </submittedName>
</protein>
<dbReference type="GO" id="GO:0005886">
    <property type="term" value="C:plasma membrane"/>
    <property type="evidence" value="ECO:0007669"/>
    <property type="project" value="TreeGrafter"/>
</dbReference>
<dbReference type="KEGG" id="sgs:AVL59_43595"/>
<dbReference type="EMBL" id="JAGGLP010000016">
    <property type="protein sequence ID" value="MBP2053461.1"/>
    <property type="molecule type" value="Genomic_DNA"/>
</dbReference>
<feature type="domain" description="Penicillin-binding protein transpeptidase" evidence="1">
    <location>
        <begin position="267"/>
        <end position="540"/>
    </location>
</feature>
<evidence type="ECO:0000313" key="4">
    <source>
        <dbReference type="EMBL" id="MBP2053461.1"/>
    </source>
</evidence>
<gene>
    <name evidence="3" type="ORF">AVL59_43595</name>
    <name evidence="4" type="ORF">J2Z21_006454</name>
</gene>
<dbReference type="InterPro" id="IPR050515">
    <property type="entry name" value="Beta-lactam/transpept"/>
</dbReference>
<dbReference type="PANTHER" id="PTHR30627">
    <property type="entry name" value="PEPTIDOGLYCAN D,D-TRANSPEPTIDASE"/>
    <property type="match status" value="1"/>
</dbReference>
<dbReference type="InterPro" id="IPR007887">
    <property type="entry name" value="MecA_N"/>
</dbReference>
<dbReference type="SUPFAM" id="SSF56601">
    <property type="entry name" value="beta-lactamase/transpeptidase-like"/>
    <property type="match status" value="1"/>
</dbReference>
<dbReference type="InterPro" id="IPR012338">
    <property type="entry name" value="Beta-lactam/transpept-like"/>
</dbReference>
<dbReference type="OrthoDB" id="5241017at2"/>
<accession>A0A1B1BEA1</accession>
<dbReference type="Proteomes" id="UP001519309">
    <property type="component" value="Unassembled WGS sequence"/>
</dbReference>
<reference evidence="4 6" key="2">
    <citation type="submission" date="2021-03" db="EMBL/GenBank/DDBJ databases">
        <title>Genomic Encyclopedia of Type Strains, Phase IV (KMG-IV): sequencing the most valuable type-strain genomes for metagenomic binning, comparative biology and taxonomic classification.</title>
        <authorList>
            <person name="Goeker M."/>
        </authorList>
    </citation>
    <scope>NUCLEOTIDE SEQUENCE [LARGE SCALE GENOMIC DNA]</scope>
    <source>
        <strain evidence="4 6">DSM 40499</strain>
    </source>
</reference>
<dbReference type="GO" id="GO:0008658">
    <property type="term" value="F:penicillin binding"/>
    <property type="evidence" value="ECO:0007669"/>
    <property type="project" value="InterPro"/>
</dbReference>
<dbReference type="Gene3D" id="3.40.710.10">
    <property type="entry name" value="DD-peptidase/beta-lactamase superfamily"/>
    <property type="match status" value="1"/>
</dbReference>
<organism evidence="3 5">
    <name type="scientific">Streptomyces griseochromogenes</name>
    <dbReference type="NCBI Taxonomy" id="68214"/>
    <lineage>
        <taxon>Bacteria</taxon>
        <taxon>Bacillati</taxon>
        <taxon>Actinomycetota</taxon>
        <taxon>Actinomycetes</taxon>
        <taxon>Kitasatosporales</taxon>
        <taxon>Streptomycetaceae</taxon>
        <taxon>Streptomyces</taxon>
    </lineage>
</organism>
<feature type="domain" description="NTF2-like N-terminal transpeptidase" evidence="2">
    <location>
        <begin position="57"/>
        <end position="162"/>
    </location>
</feature>